<dbReference type="InterPro" id="IPR050832">
    <property type="entry name" value="Bact_Acetyltransf"/>
</dbReference>
<dbReference type="PANTHER" id="PTHR43877:SF1">
    <property type="entry name" value="ACETYLTRANSFERASE"/>
    <property type="match status" value="1"/>
</dbReference>
<keyword evidence="5" id="KW-1185">Reference proteome</keyword>
<gene>
    <name evidence="4" type="ORF">C7I55_18405</name>
</gene>
<reference evidence="4 5" key="1">
    <citation type="submission" date="2018-03" db="EMBL/GenBank/DDBJ databases">
        <title>The draft genome of Sphingosinicella sp. GL-C-18.</title>
        <authorList>
            <person name="Liu L."/>
            <person name="Li L."/>
            <person name="Liang L."/>
            <person name="Zhang X."/>
            <person name="Wang T."/>
        </authorList>
    </citation>
    <scope>NUCLEOTIDE SEQUENCE [LARGE SCALE GENOMIC DNA]</scope>
    <source>
        <strain evidence="4 5">GL-C-18</strain>
    </source>
</reference>
<dbReference type="OrthoDB" id="8453373at2"/>
<dbReference type="Pfam" id="PF00583">
    <property type="entry name" value="Acetyltransf_1"/>
    <property type="match status" value="1"/>
</dbReference>
<dbReference type="EMBL" id="PXYI01000006">
    <property type="protein sequence ID" value="PSJ38417.1"/>
    <property type="molecule type" value="Genomic_DNA"/>
</dbReference>
<dbReference type="PROSITE" id="PS51186">
    <property type="entry name" value="GNAT"/>
    <property type="match status" value="1"/>
</dbReference>
<comment type="caution">
    <text evidence="4">The sequence shown here is derived from an EMBL/GenBank/DDBJ whole genome shotgun (WGS) entry which is preliminary data.</text>
</comment>
<dbReference type="SUPFAM" id="SSF55729">
    <property type="entry name" value="Acyl-CoA N-acyltransferases (Nat)"/>
    <property type="match status" value="1"/>
</dbReference>
<organism evidence="4 5">
    <name type="scientific">Allosphingosinicella deserti</name>
    <dbReference type="NCBI Taxonomy" id="2116704"/>
    <lineage>
        <taxon>Bacteria</taxon>
        <taxon>Pseudomonadati</taxon>
        <taxon>Pseudomonadota</taxon>
        <taxon>Alphaproteobacteria</taxon>
        <taxon>Sphingomonadales</taxon>
        <taxon>Sphingomonadaceae</taxon>
        <taxon>Allosphingosinicella</taxon>
    </lineage>
</organism>
<accession>A0A2P7QKB9</accession>
<dbReference type="CDD" id="cd04301">
    <property type="entry name" value="NAT_SF"/>
    <property type="match status" value="1"/>
</dbReference>
<dbReference type="Proteomes" id="UP000241167">
    <property type="component" value="Unassembled WGS sequence"/>
</dbReference>
<keyword evidence="1 4" id="KW-0808">Transferase</keyword>
<evidence type="ECO:0000256" key="1">
    <source>
        <dbReference type="ARBA" id="ARBA00022679"/>
    </source>
</evidence>
<dbReference type="AlphaFoldDB" id="A0A2P7QKB9"/>
<dbReference type="RefSeq" id="WP_106514486.1">
    <property type="nucleotide sequence ID" value="NZ_PXYI01000006.1"/>
</dbReference>
<protein>
    <submittedName>
        <fullName evidence="4">GNAT family N-acetyltransferase</fullName>
    </submittedName>
</protein>
<evidence type="ECO:0000259" key="3">
    <source>
        <dbReference type="PROSITE" id="PS51186"/>
    </source>
</evidence>
<dbReference type="InterPro" id="IPR016181">
    <property type="entry name" value="Acyl_CoA_acyltransferase"/>
</dbReference>
<proteinExistence type="predicted"/>
<sequence>MQPIRPLGPADFETIQRHREAMFRDSGRPEAVIAELKAPFAAWLAPRLSDGRYFGWLVEDAGSVVAGLGMMEIEWPPHPSHPTSDKRGYILNVYVEPSHRRQGLAKRLMDAAMAEAKTRGLEYIVLHATEQGRPLYTSLGWASSREMAISVPKS</sequence>
<evidence type="ECO:0000313" key="5">
    <source>
        <dbReference type="Proteomes" id="UP000241167"/>
    </source>
</evidence>
<evidence type="ECO:0000256" key="2">
    <source>
        <dbReference type="ARBA" id="ARBA00023315"/>
    </source>
</evidence>
<dbReference type="Gene3D" id="3.40.630.30">
    <property type="match status" value="1"/>
</dbReference>
<evidence type="ECO:0000313" key="4">
    <source>
        <dbReference type="EMBL" id="PSJ38417.1"/>
    </source>
</evidence>
<name>A0A2P7QKB9_9SPHN</name>
<feature type="domain" description="N-acetyltransferase" evidence="3">
    <location>
        <begin position="2"/>
        <end position="154"/>
    </location>
</feature>
<dbReference type="InterPro" id="IPR000182">
    <property type="entry name" value="GNAT_dom"/>
</dbReference>
<dbReference type="GO" id="GO:0016747">
    <property type="term" value="F:acyltransferase activity, transferring groups other than amino-acyl groups"/>
    <property type="evidence" value="ECO:0007669"/>
    <property type="project" value="InterPro"/>
</dbReference>
<keyword evidence="2" id="KW-0012">Acyltransferase</keyword>
<dbReference type="PANTHER" id="PTHR43877">
    <property type="entry name" value="AMINOALKYLPHOSPHONATE N-ACETYLTRANSFERASE-RELATED-RELATED"/>
    <property type="match status" value="1"/>
</dbReference>